<comment type="caution">
    <text evidence="3">The sequence shown here is derived from an EMBL/GenBank/DDBJ whole genome shotgun (WGS) entry which is preliminary data.</text>
</comment>
<feature type="region of interest" description="Disordered" evidence="1">
    <location>
        <begin position="557"/>
        <end position="576"/>
    </location>
</feature>
<protein>
    <recommendedName>
        <fullName evidence="2">Vps41 beta-propeller domain-containing protein</fullName>
    </recommendedName>
</protein>
<feature type="compositionally biased region" description="Low complexity" evidence="1">
    <location>
        <begin position="944"/>
        <end position="957"/>
    </location>
</feature>
<dbReference type="InterPro" id="IPR015943">
    <property type="entry name" value="WD40/YVTN_repeat-like_dom_sf"/>
</dbReference>
<organism evidence="3 4">
    <name type="scientific">Cladonia borealis</name>
    <dbReference type="NCBI Taxonomy" id="184061"/>
    <lineage>
        <taxon>Eukaryota</taxon>
        <taxon>Fungi</taxon>
        <taxon>Dikarya</taxon>
        <taxon>Ascomycota</taxon>
        <taxon>Pezizomycotina</taxon>
        <taxon>Lecanoromycetes</taxon>
        <taxon>OSLEUM clade</taxon>
        <taxon>Lecanoromycetidae</taxon>
        <taxon>Lecanorales</taxon>
        <taxon>Lecanorineae</taxon>
        <taxon>Cladoniaceae</taxon>
        <taxon>Cladonia</taxon>
    </lineage>
</organism>
<dbReference type="GO" id="GO:0006623">
    <property type="term" value="P:protein targeting to vacuole"/>
    <property type="evidence" value="ECO:0007669"/>
    <property type="project" value="InterPro"/>
</dbReference>
<dbReference type="Pfam" id="PF23556">
    <property type="entry name" value="TPR_Vps41"/>
    <property type="match status" value="1"/>
</dbReference>
<proteinExistence type="predicted"/>
<feature type="region of interest" description="Disordered" evidence="1">
    <location>
        <begin position="131"/>
        <end position="162"/>
    </location>
</feature>
<dbReference type="GO" id="GO:0030897">
    <property type="term" value="C:HOPS complex"/>
    <property type="evidence" value="ECO:0007669"/>
    <property type="project" value="TreeGrafter"/>
</dbReference>
<dbReference type="Proteomes" id="UP001166286">
    <property type="component" value="Unassembled WGS sequence"/>
</dbReference>
<feature type="compositionally biased region" description="Polar residues" evidence="1">
    <location>
        <begin position="143"/>
        <end position="162"/>
    </location>
</feature>
<dbReference type="EMBL" id="JAFEKC020000001">
    <property type="protein sequence ID" value="KAK0517375.1"/>
    <property type="molecule type" value="Genomic_DNA"/>
</dbReference>
<dbReference type="GO" id="GO:0005770">
    <property type="term" value="C:late endosome"/>
    <property type="evidence" value="ECO:0007669"/>
    <property type="project" value="TreeGrafter"/>
</dbReference>
<evidence type="ECO:0000256" key="1">
    <source>
        <dbReference type="SAM" id="MobiDB-lite"/>
    </source>
</evidence>
<dbReference type="GO" id="GO:0016236">
    <property type="term" value="P:macroautophagy"/>
    <property type="evidence" value="ECO:0007669"/>
    <property type="project" value="TreeGrafter"/>
</dbReference>
<dbReference type="InterPro" id="IPR045111">
    <property type="entry name" value="Vps41/Vps8"/>
</dbReference>
<dbReference type="Gene3D" id="2.130.10.10">
    <property type="entry name" value="YVTN repeat-like/Quinoprotein amine dehydrogenase"/>
    <property type="match status" value="1"/>
</dbReference>
<feature type="compositionally biased region" description="Acidic residues" evidence="1">
    <location>
        <begin position="31"/>
        <end position="46"/>
    </location>
</feature>
<gene>
    <name evidence="3" type="ORF">JMJ35_000530</name>
</gene>
<reference evidence="3" key="1">
    <citation type="submission" date="2023-03" db="EMBL/GenBank/DDBJ databases">
        <title>Complete genome of Cladonia borealis.</title>
        <authorList>
            <person name="Park H."/>
        </authorList>
    </citation>
    <scope>NUCLEOTIDE SEQUENCE</scope>
    <source>
        <strain evidence="3">ANT050790</strain>
    </source>
</reference>
<dbReference type="InterPro" id="IPR057780">
    <property type="entry name" value="Beta-prop_Vps41"/>
</dbReference>
<dbReference type="Pfam" id="PF23411">
    <property type="entry name" value="Beta-prop_Vps41"/>
    <property type="match status" value="2"/>
</dbReference>
<feature type="domain" description="Vps41 beta-propeller" evidence="2">
    <location>
        <begin position="170"/>
        <end position="227"/>
    </location>
</feature>
<sequence>MASEAEGADKEDGGGRNVLSPASNGTLEKENGEDEGASEEEEEEEEPRLKYASLTKHLKAVYRNGDATSAFLVAGDKMIIGTHNGNIHVLSIPSLKSLRVYHAHSASISSVSISPFTPPLAVTKLDAANKLASEHRGSPRPSTPISNTESPSARTPQQQPVPLTPSNLIYIATSSIDGNVCVASLTDSKDVQLRNFGRPVQAVALSPDFKTDRSYLSGGLAGSLILTVGGRSGTSSKSTTAGGAVAQASGWLGSIGLGTNTGKDQLLHSGEGTISTIKWSLSGRYVVWVNEQGIKIMRSNLHLESGETEFAWKRISHTDHPNRPGWDQMAGIWKAHVEWIDEAGLESDDGYSTTNGSTKGGQEPPDVERLKATQKSRQIEKLVVGWSNTIWIINVHPGGAGVGKEVGERKIGRAEVVTILRVDCTISGISLYTPNLLLVLAYITPEEELSSNPKPTKRGVHRRQNALQPEMRIIDIRTKEEVSVADTLNMSRFESLSATDYHLGVLPAIRISAKASTHRGALEAIGGGIEAIGGGIWDATMYPARLFSSAASVRSGGSPGSSIKASGDTSTSASLVPSQIAETPNPATLAHGMKMFIHSPYDCVIATKPSLSDHFSWLDSHKMYEEAWNLLDRHPEAAYGQSDRASDSFPSTPTKAQGSLVDFFADDSSQTTTSGNRNPHSQAEKEKRRIGEQWIQQLISAGDWEKAGRVCGNVLGTSSSWEHWVWVFAQANKYEEITPYIPTAQLQPPLPSLVYELILGHYVQTDRLRLKELLDIWPPELFDAGTIIEAIESKLKSDDIREDTIEDNIPGRDWRILMSSLAKLYLANGQPRKALSCYISLQDADATMHLIATHHLVDAISDNIPGFILLRVTKTQQQSAPLLELAAQTLEPIRLLVSEALHGIVPPETVITQLQSRYGIPNPYLFFYFRALWNGDTGPPSPSSPHSSSTKPKSPTQTSLLALSGQTLLSPHADLALTLFAEYDRPLLLSYLKSSQSYTLSHATTTCSRRAYIPEQIYLLSKEGRTAQALRLIIDSLNDVSQAIAFAKDQNDASLWDDLLDYSMNKPRFIRALLEEVGTSIDPLKLVKRIPLGLEIEGLREGLGRMLREYEVQESICEGVARVLRGEVNTAMLERGRGQRRGVRFDIVDADTKTKSKTTKGVMKPGFCAGCGEPFREYDKPPLIGFPCTHIFHLPCLLKYEKEDTEMPEVLASFSSSLGEEGEEDDGYGGFERSIGPKVDHAALLRTVVGGGCPLAVHQVDGEG</sequence>
<accession>A0AA39R9K4</accession>
<feature type="compositionally biased region" description="Polar residues" evidence="1">
    <location>
        <begin position="560"/>
        <end position="576"/>
    </location>
</feature>
<feature type="region of interest" description="Disordered" evidence="1">
    <location>
        <begin position="1"/>
        <end position="49"/>
    </location>
</feature>
<dbReference type="Gene3D" id="1.25.40.10">
    <property type="entry name" value="Tetratricopeptide repeat domain"/>
    <property type="match status" value="1"/>
</dbReference>
<evidence type="ECO:0000259" key="2">
    <source>
        <dbReference type="Pfam" id="PF23411"/>
    </source>
</evidence>
<dbReference type="PANTHER" id="PTHR12616">
    <property type="entry name" value="VACUOLAR PROTEIN SORTING VPS41"/>
    <property type="match status" value="1"/>
</dbReference>
<feature type="domain" description="Vps41 beta-propeller" evidence="2">
    <location>
        <begin position="379"/>
        <end position="507"/>
    </location>
</feature>
<dbReference type="SUPFAM" id="SSF57850">
    <property type="entry name" value="RING/U-box"/>
    <property type="match status" value="1"/>
</dbReference>
<feature type="region of interest" description="Disordered" evidence="1">
    <location>
        <begin position="348"/>
        <end position="368"/>
    </location>
</feature>
<dbReference type="GO" id="GO:0009267">
    <property type="term" value="P:cellular response to starvation"/>
    <property type="evidence" value="ECO:0007669"/>
    <property type="project" value="TreeGrafter"/>
</dbReference>
<dbReference type="InterPro" id="IPR036322">
    <property type="entry name" value="WD40_repeat_dom_sf"/>
</dbReference>
<dbReference type="AlphaFoldDB" id="A0AA39R9K4"/>
<dbReference type="InterPro" id="IPR011990">
    <property type="entry name" value="TPR-like_helical_dom_sf"/>
</dbReference>
<feature type="region of interest" description="Disordered" evidence="1">
    <location>
        <begin position="666"/>
        <end position="688"/>
    </location>
</feature>
<evidence type="ECO:0000313" key="3">
    <source>
        <dbReference type="EMBL" id="KAK0517375.1"/>
    </source>
</evidence>
<name>A0AA39R9K4_9LECA</name>
<dbReference type="SUPFAM" id="SSF50978">
    <property type="entry name" value="WD40 repeat-like"/>
    <property type="match status" value="1"/>
</dbReference>
<dbReference type="PANTHER" id="PTHR12616:SF1">
    <property type="entry name" value="VACUOLAR PROTEIN SORTING-ASSOCIATED PROTEIN 41 HOMOLOG"/>
    <property type="match status" value="1"/>
</dbReference>
<feature type="compositionally biased region" description="Polar residues" evidence="1">
    <location>
        <begin position="667"/>
        <end position="681"/>
    </location>
</feature>
<keyword evidence="4" id="KW-1185">Reference proteome</keyword>
<evidence type="ECO:0000313" key="4">
    <source>
        <dbReference type="Proteomes" id="UP001166286"/>
    </source>
</evidence>
<feature type="region of interest" description="Disordered" evidence="1">
    <location>
        <begin position="938"/>
        <end position="957"/>
    </location>
</feature>
<dbReference type="GO" id="GO:0034058">
    <property type="term" value="P:endosomal vesicle fusion"/>
    <property type="evidence" value="ECO:0007669"/>
    <property type="project" value="TreeGrafter"/>
</dbReference>